<accession>A0A2K1ITI5</accession>
<dbReference type="Proteomes" id="UP000006727">
    <property type="component" value="Chromosome 20"/>
</dbReference>
<reference evidence="1 3" key="1">
    <citation type="journal article" date="2008" name="Science">
        <title>The Physcomitrella genome reveals evolutionary insights into the conquest of land by plants.</title>
        <authorList>
            <person name="Rensing S."/>
            <person name="Lang D."/>
            <person name="Zimmer A."/>
            <person name="Terry A."/>
            <person name="Salamov A."/>
            <person name="Shapiro H."/>
            <person name="Nishiyama T."/>
            <person name="Perroud P.-F."/>
            <person name="Lindquist E."/>
            <person name="Kamisugi Y."/>
            <person name="Tanahashi T."/>
            <person name="Sakakibara K."/>
            <person name="Fujita T."/>
            <person name="Oishi K."/>
            <person name="Shin-I T."/>
            <person name="Kuroki Y."/>
            <person name="Toyoda A."/>
            <person name="Suzuki Y."/>
            <person name="Hashimoto A."/>
            <person name="Yamaguchi K."/>
            <person name="Sugano A."/>
            <person name="Kohara Y."/>
            <person name="Fujiyama A."/>
            <person name="Anterola A."/>
            <person name="Aoki S."/>
            <person name="Ashton N."/>
            <person name="Barbazuk W.B."/>
            <person name="Barker E."/>
            <person name="Bennetzen J."/>
            <person name="Bezanilla M."/>
            <person name="Blankenship R."/>
            <person name="Cho S.H."/>
            <person name="Dutcher S."/>
            <person name="Estelle M."/>
            <person name="Fawcett J.A."/>
            <person name="Gundlach H."/>
            <person name="Hanada K."/>
            <person name="Heyl A."/>
            <person name="Hicks K.A."/>
            <person name="Hugh J."/>
            <person name="Lohr M."/>
            <person name="Mayer K."/>
            <person name="Melkozernov A."/>
            <person name="Murata T."/>
            <person name="Nelson D."/>
            <person name="Pils B."/>
            <person name="Prigge M."/>
            <person name="Reiss B."/>
            <person name="Renner T."/>
            <person name="Rombauts S."/>
            <person name="Rushton P."/>
            <person name="Sanderfoot A."/>
            <person name="Schween G."/>
            <person name="Shiu S.-H."/>
            <person name="Stueber K."/>
            <person name="Theodoulou F.L."/>
            <person name="Tu H."/>
            <person name="Van de Peer Y."/>
            <person name="Verrier P.J."/>
            <person name="Waters E."/>
            <person name="Wood A."/>
            <person name="Yang L."/>
            <person name="Cove D."/>
            <person name="Cuming A."/>
            <person name="Hasebe M."/>
            <person name="Lucas S."/>
            <person name="Mishler D.B."/>
            <person name="Reski R."/>
            <person name="Grigoriev I."/>
            <person name="Quatrano R.S."/>
            <person name="Boore J.L."/>
        </authorList>
    </citation>
    <scope>NUCLEOTIDE SEQUENCE [LARGE SCALE GENOMIC DNA]</scope>
    <source>
        <strain evidence="2 3">cv. Gransden 2004</strain>
    </source>
</reference>
<sequence>MAGLHPSLTSPALPLHTHIHTHQINTHQDASISSFVIPPAPELWATGNATETRERKRRRTFGCHPPWVPSIYCRFCSYAQIPCSHGAFSKAPIYLFIYLFIDTNRVYSSFAERLYMTPTRSSQGSKLLLTI</sequence>
<dbReference type="EnsemblPlants" id="Pp3c20_1070V3.2">
    <property type="protein sequence ID" value="PAC:32947663.CDS.1"/>
    <property type="gene ID" value="Pp3c20_1070"/>
</dbReference>
<dbReference type="InParanoid" id="A0A2K1ITI5"/>
<proteinExistence type="predicted"/>
<keyword evidence="3" id="KW-1185">Reference proteome</keyword>
<reference evidence="2" key="3">
    <citation type="submission" date="2020-12" db="UniProtKB">
        <authorList>
            <consortium name="EnsemblPlants"/>
        </authorList>
    </citation>
    <scope>IDENTIFICATION</scope>
</reference>
<evidence type="ECO:0000313" key="1">
    <source>
        <dbReference type="EMBL" id="PNR32581.1"/>
    </source>
</evidence>
<dbReference type="Gramene" id="Pp3c20_1070V3.2">
    <property type="protein sequence ID" value="PAC:32947663.CDS.1"/>
    <property type="gene ID" value="Pp3c20_1070"/>
</dbReference>
<dbReference type="AlphaFoldDB" id="A0A2K1ITI5"/>
<name>A0A2K1ITI5_PHYPA</name>
<protein>
    <submittedName>
        <fullName evidence="1 2">Uncharacterized protein</fullName>
    </submittedName>
</protein>
<reference evidence="1 3" key="2">
    <citation type="journal article" date="2018" name="Plant J.">
        <title>The Physcomitrella patens chromosome-scale assembly reveals moss genome structure and evolution.</title>
        <authorList>
            <person name="Lang D."/>
            <person name="Ullrich K.K."/>
            <person name="Murat F."/>
            <person name="Fuchs J."/>
            <person name="Jenkins J."/>
            <person name="Haas F.B."/>
            <person name="Piednoel M."/>
            <person name="Gundlach H."/>
            <person name="Van Bel M."/>
            <person name="Meyberg R."/>
            <person name="Vives C."/>
            <person name="Morata J."/>
            <person name="Symeonidi A."/>
            <person name="Hiss M."/>
            <person name="Muchero W."/>
            <person name="Kamisugi Y."/>
            <person name="Saleh O."/>
            <person name="Blanc G."/>
            <person name="Decker E.L."/>
            <person name="van Gessel N."/>
            <person name="Grimwood J."/>
            <person name="Hayes R.D."/>
            <person name="Graham S.W."/>
            <person name="Gunter L.E."/>
            <person name="McDaniel S.F."/>
            <person name="Hoernstein S.N.W."/>
            <person name="Larsson A."/>
            <person name="Li F.W."/>
            <person name="Perroud P.F."/>
            <person name="Phillips J."/>
            <person name="Ranjan P."/>
            <person name="Rokshar D.S."/>
            <person name="Rothfels C.J."/>
            <person name="Schneider L."/>
            <person name="Shu S."/>
            <person name="Stevenson D.W."/>
            <person name="Thummler F."/>
            <person name="Tillich M."/>
            <person name="Villarreal Aguilar J.C."/>
            <person name="Widiez T."/>
            <person name="Wong G.K."/>
            <person name="Wymore A."/>
            <person name="Zhang Y."/>
            <person name="Zimmer A.D."/>
            <person name="Quatrano R.S."/>
            <person name="Mayer K.F.X."/>
            <person name="Goodstein D."/>
            <person name="Casacuberta J.M."/>
            <person name="Vandepoele K."/>
            <person name="Reski R."/>
            <person name="Cuming A.C."/>
            <person name="Tuskan G.A."/>
            <person name="Maumus F."/>
            <person name="Salse J."/>
            <person name="Schmutz J."/>
            <person name="Rensing S.A."/>
        </authorList>
    </citation>
    <scope>NUCLEOTIDE SEQUENCE [LARGE SCALE GENOMIC DNA]</scope>
    <source>
        <strain evidence="2 3">cv. Gransden 2004</strain>
    </source>
</reference>
<dbReference type="EnsemblPlants" id="Pp3c20_1070V3.1">
    <property type="protein sequence ID" value="PAC:32947662.CDS.1"/>
    <property type="gene ID" value="Pp3c20_1070"/>
</dbReference>
<organism evidence="1">
    <name type="scientific">Physcomitrium patens</name>
    <name type="common">Spreading-leaved earth moss</name>
    <name type="synonym">Physcomitrella patens</name>
    <dbReference type="NCBI Taxonomy" id="3218"/>
    <lineage>
        <taxon>Eukaryota</taxon>
        <taxon>Viridiplantae</taxon>
        <taxon>Streptophyta</taxon>
        <taxon>Embryophyta</taxon>
        <taxon>Bryophyta</taxon>
        <taxon>Bryophytina</taxon>
        <taxon>Bryopsida</taxon>
        <taxon>Funariidae</taxon>
        <taxon>Funariales</taxon>
        <taxon>Funariaceae</taxon>
        <taxon>Physcomitrium</taxon>
    </lineage>
</organism>
<dbReference type="Gramene" id="Pp3c20_1070V3.1">
    <property type="protein sequence ID" value="PAC:32947662.CDS.1"/>
    <property type="gene ID" value="Pp3c20_1070"/>
</dbReference>
<dbReference type="EMBL" id="ABEU02000020">
    <property type="protein sequence ID" value="PNR32581.1"/>
    <property type="molecule type" value="Genomic_DNA"/>
</dbReference>
<evidence type="ECO:0000313" key="2">
    <source>
        <dbReference type="EnsemblPlants" id="PAC:32947662.CDS.1"/>
    </source>
</evidence>
<evidence type="ECO:0000313" key="3">
    <source>
        <dbReference type="Proteomes" id="UP000006727"/>
    </source>
</evidence>
<gene>
    <name evidence="1" type="ORF">PHYPA_024523</name>
</gene>